<comment type="caution">
    <text evidence="2">The sequence shown here is derived from an EMBL/GenBank/DDBJ whole genome shotgun (WGS) entry which is preliminary data.</text>
</comment>
<reference evidence="2 3" key="1">
    <citation type="journal article" date="2021" name="BMC Biol.">
        <title>Horizontally acquired antibacterial genes associated with adaptive radiation of ladybird beetles.</title>
        <authorList>
            <person name="Li H.S."/>
            <person name="Tang X.F."/>
            <person name="Huang Y.H."/>
            <person name="Xu Z.Y."/>
            <person name="Chen M.L."/>
            <person name="Du X.Y."/>
            <person name="Qiu B.Y."/>
            <person name="Chen P.T."/>
            <person name="Zhang W."/>
            <person name="Slipinski A."/>
            <person name="Escalona H.E."/>
            <person name="Waterhouse R.M."/>
            <person name="Zwick A."/>
            <person name="Pang H."/>
        </authorList>
    </citation>
    <scope>NUCLEOTIDE SEQUENCE [LARGE SCALE GENOMIC DNA]</scope>
    <source>
        <strain evidence="2">SYSU2018</strain>
    </source>
</reference>
<keyword evidence="3" id="KW-1185">Reference proteome</keyword>
<dbReference type="SMART" id="SM00367">
    <property type="entry name" value="LRR_CC"/>
    <property type="match status" value="4"/>
</dbReference>
<sequence>MSNEWKKPIPSLFTLSLDYVVDNLHVFSKDCDCLNYLPSGIKDKLLKRLTISSYFWKKLDFKKTFHSVVHAEVKKIDLTSVYVDDELLRVLEICKGLETVHLLRIGTHNISKTGIMSFLKCLSQLQFLQVRNCDVVDDTVLECISENCRKLSALDIGGCTKVSDNGINCLKKIKGIRCLTLSKTQITNDGLINFIQGANGAILRELKIDNCKNISEQGLLAITKYCPNLEILIFFNCSTGRDGTTFILEESNLKNLRQLTWTFSW</sequence>
<dbReference type="PANTHER" id="PTHR13318">
    <property type="entry name" value="PARTNER OF PAIRED, ISOFORM B-RELATED"/>
    <property type="match status" value="1"/>
</dbReference>
<protein>
    <recommendedName>
        <fullName evidence="1">F-box/LRR-repeat protein 15-like leucin rich repeat domain-containing protein</fullName>
    </recommendedName>
</protein>
<dbReference type="InterPro" id="IPR057207">
    <property type="entry name" value="FBXL15_LRR"/>
</dbReference>
<organism evidence="2 3">
    <name type="scientific">Cryptolaemus montrouzieri</name>
    <dbReference type="NCBI Taxonomy" id="559131"/>
    <lineage>
        <taxon>Eukaryota</taxon>
        <taxon>Metazoa</taxon>
        <taxon>Ecdysozoa</taxon>
        <taxon>Arthropoda</taxon>
        <taxon>Hexapoda</taxon>
        <taxon>Insecta</taxon>
        <taxon>Pterygota</taxon>
        <taxon>Neoptera</taxon>
        <taxon>Endopterygota</taxon>
        <taxon>Coleoptera</taxon>
        <taxon>Polyphaga</taxon>
        <taxon>Cucujiformia</taxon>
        <taxon>Coccinelloidea</taxon>
        <taxon>Coccinellidae</taxon>
        <taxon>Scymninae</taxon>
        <taxon>Scymnini</taxon>
        <taxon>Cryptolaemus</taxon>
    </lineage>
</organism>
<dbReference type="InterPro" id="IPR006553">
    <property type="entry name" value="Leu-rich_rpt_Cys-con_subtyp"/>
</dbReference>
<evidence type="ECO:0000313" key="3">
    <source>
        <dbReference type="Proteomes" id="UP001516400"/>
    </source>
</evidence>
<dbReference type="SUPFAM" id="SSF52047">
    <property type="entry name" value="RNI-like"/>
    <property type="match status" value="1"/>
</dbReference>
<evidence type="ECO:0000259" key="1">
    <source>
        <dbReference type="Pfam" id="PF25372"/>
    </source>
</evidence>
<dbReference type="Gene3D" id="3.80.10.10">
    <property type="entry name" value="Ribonuclease Inhibitor"/>
    <property type="match status" value="1"/>
</dbReference>
<dbReference type="Proteomes" id="UP001516400">
    <property type="component" value="Unassembled WGS sequence"/>
</dbReference>
<dbReference type="Pfam" id="PF25372">
    <property type="entry name" value="DUF7885"/>
    <property type="match status" value="1"/>
</dbReference>
<accession>A0ABD2MJH9</accession>
<dbReference type="EMBL" id="JABFTP020000001">
    <property type="protein sequence ID" value="KAL3266556.1"/>
    <property type="molecule type" value="Genomic_DNA"/>
</dbReference>
<gene>
    <name evidence="2" type="ORF">HHI36_010723</name>
</gene>
<feature type="domain" description="F-box/LRR-repeat protein 15-like leucin rich repeat" evidence="1">
    <location>
        <begin position="147"/>
        <end position="221"/>
    </location>
</feature>
<evidence type="ECO:0000313" key="2">
    <source>
        <dbReference type="EMBL" id="KAL3266556.1"/>
    </source>
</evidence>
<name>A0ABD2MJH9_9CUCU</name>
<dbReference type="AlphaFoldDB" id="A0ABD2MJH9"/>
<proteinExistence type="predicted"/>
<dbReference type="InterPro" id="IPR032675">
    <property type="entry name" value="LRR_dom_sf"/>
</dbReference>